<dbReference type="PATRIC" id="fig|1806891.3.peg.824"/>
<name>A0A1A9HX31_9CHLA</name>
<keyword evidence="4" id="KW-0449">Lipoprotein</keyword>
<dbReference type="PROSITE" id="PS50893">
    <property type="entry name" value="ABC_TRANSPORTER_2"/>
    <property type="match status" value="1"/>
</dbReference>
<dbReference type="Proteomes" id="UP000078162">
    <property type="component" value="Chromosome"/>
</dbReference>
<evidence type="ECO:0000256" key="2">
    <source>
        <dbReference type="ARBA" id="ARBA00022840"/>
    </source>
</evidence>
<dbReference type="GO" id="GO:0005524">
    <property type="term" value="F:ATP binding"/>
    <property type="evidence" value="ECO:0007669"/>
    <property type="project" value="UniProtKB-KW"/>
</dbReference>
<dbReference type="InterPro" id="IPR027417">
    <property type="entry name" value="P-loop_NTPase"/>
</dbReference>
<dbReference type="KEGG" id="csaz:Cs308_0831"/>
<dbReference type="PANTHER" id="PTHR42798">
    <property type="entry name" value="LIPOPROTEIN-RELEASING SYSTEM ATP-BINDING PROTEIN LOLD"/>
    <property type="match status" value="1"/>
</dbReference>
<proteinExistence type="predicted"/>
<accession>A0A1A9HX31</accession>
<dbReference type="PANTHER" id="PTHR42798:SF2">
    <property type="entry name" value="ABC TRANSPORTER ATP-BINDING PROTEIN MG467-RELATED"/>
    <property type="match status" value="1"/>
</dbReference>
<dbReference type="Pfam" id="PF00005">
    <property type="entry name" value="ABC_tran"/>
    <property type="match status" value="1"/>
</dbReference>
<dbReference type="RefSeq" id="WP_066482873.1">
    <property type="nucleotide sequence ID" value="NZ_CP014639.1"/>
</dbReference>
<dbReference type="InterPro" id="IPR003439">
    <property type="entry name" value="ABC_transporter-like_ATP-bd"/>
</dbReference>
<protein>
    <submittedName>
        <fullName evidence="4">Lipoprotein releasing system ATP-binding protein LolD</fullName>
    </submittedName>
</protein>
<dbReference type="InterPro" id="IPR017871">
    <property type="entry name" value="ABC_transporter-like_CS"/>
</dbReference>
<dbReference type="SUPFAM" id="SSF52540">
    <property type="entry name" value="P-loop containing nucleoside triphosphate hydrolases"/>
    <property type="match status" value="1"/>
</dbReference>
<dbReference type="AlphaFoldDB" id="A0A1A9HX31"/>
<dbReference type="Gene3D" id="3.40.50.300">
    <property type="entry name" value="P-loop containing nucleotide triphosphate hydrolases"/>
    <property type="match status" value="1"/>
</dbReference>
<dbReference type="OrthoDB" id="9791546at2"/>
<feature type="domain" description="ABC transporter" evidence="3">
    <location>
        <begin position="5"/>
        <end position="223"/>
    </location>
</feature>
<gene>
    <name evidence="4" type="ORF">Cs308_0831</name>
</gene>
<keyword evidence="2 4" id="KW-0067">ATP-binding</keyword>
<sequence>MPLLIEAKNLSKTIRQENQVISILKNVSLSLCSGETIAITGASGNGKTTLLHLLGTLDAPSSGELKFFGKDQKKYNLPSLRNQHIGFIFQNFYLLEDDTVLNNILIPATIAHKNTSKGSLTYQYAQQLLDSVDLKHKTFTRCSKLSGGEKQRVAIARALMNKPTILLADEPSGNLDEQTSECIHHLLLKQAHPLCGVLIVTHNKKLARQCSKEGVLRNGQLFF</sequence>
<dbReference type="STRING" id="1806891.Cs308_0831"/>
<evidence type="ECO:0000313" key="4">
    <source>
        <dbReference type="EMBL" id="ANH79001.1"/>
    </source>
</evidence>
<evidence type="ECO:0000256" key="1">
    <source>
        <dbReference type="ARBA" id="ARBA00022741"/>
    </source>
</evidence>
<dbReference type="EMBL" id="CP014639">
    <property type="protein sequence ID" value="ANH79001.1"/>
    <property type="molecule type" value="Genomic_DNA"/>
</dbReference>
<dbReference type="GO" id="GO:0016887">
    <property type="term" value="F:ATP hydrolysis activity"/>
    <property type="evidence" value="ECO:0007669"/>
    <property type="project" value="InterPro"/>
</dbReference>
<reference evidence="4 5" key="1">
    <citation type="submission" date="2016-03" db="EMBL/GenBank/DDBJ databases">
        <title>Culture-independent genomics supports pathogen discovery for uncultivable bacteria within the genus Chlamydia.</title>
        <authorList>
            <person name="Taylor-Brown A."/>
            <person name="Bachmann N.L."/>
            <person name="Borel N."/>
            <person name="Polkinghorne A."/>
        </authorList>
    </citation>
    <scope>NUCLEOTIDE SEQUENCE [LARGE SCALE GENOMIC DNA]</scope>
    <source>
        <strain evidence="4 5">2742-308</strain>
    </source>
</reference>
<organism evidence="4 5">
    <name type="scientific">Candidatus Chlamydia sanziniae</name>
    <dbReference type="NCBI Taxonomy" id="1806891"/>
    <lineage>
        <taxon>Bacteria</taxon>
        <taxon>Pseudomonadati</taxon>
        <taxon>Chlamydiota</taxon>
        <taxon>Chlamydiia</taxon>
        <taxon>Chlamydiales</taxon>
        <taxon>Chlamydiaceae</taxon>
        <taxon>Chlamydia/Chlamydophila group</taxon>
        <taxon>Chlamydia</taxon>
    </lineage>
</organism>
<keyword evidence="5" id="KW-1185">Reference proteome</keyword>
<dbReference type="InterPro" id="IPR003593">
    <property type="entry name" value="AAA+_ATPase"/>
</dbReference>
<evidence type="ECO:0000313" key="5">
    <source>
        <dbReference type="Proteomes" id="UP000078162"/>
    </source>
</evidence>
<dbReference type="SMART" id="SM00382">
    <property type="entry name" value="AAA"/>
    <property type="match status" value="1"/>
</dbReference>
<dbReference type="PROSITE" id="PS00211">
    <property type="entry name" value="ABC_TRANSPORTER_1"/>
    <property type="match status" value="1"/>
</dbReference>
<evidence type="ECO:0000259" key="3">
    <source>
        <dbReference type="PROSITE" id="PS50893"/>
    </source>
</evidence>
<keyword evidence="1" id="KW-0547">Nucleotide-binding</keyword>